<protein>
    <submittedName>
        <fullName evidence="2">Uncharacterized protein</fullName>
    </submittedName>
</protein>
<sequence>MASHGSAVAGSSETRISGRRGGSATTSWPSAPPTAATAWSCRAASATSAVTGSPACGSRQCARRGHGTAATPPSVTGSSSLTACAPTWWRRAPATARSARSWSRRTAALRATAASTASMATLVPSAPSHGSVTRETR</sequence>
<feature type="region of interest" description="Disordered" evidence="1">
    <location>
        <begin position="113"/>
        <end position="137"/>
    </location>
</feature>
<proteinExistence type="predicted"/>
<name>A0A9W7XBV1_9POAL</name>
<evidence type="ECO:0000313" key="3">
    <source>
        <dbReference type="Proteomes" id="UP001164776"/>
    </source>
</evidence>
<dbReference type="AlphaFoldDB" id="A0A9W7XBV1"/>
<gene>
    <name evidence="2" type="ORF">BS78_K173600</name>
</gene>
<comment type="caution">
    <text evidence="2">The sequence shown here is derived from an EMBL/GenBank/DDBJ whole genome shotgun (WGS) entry which is preliminary data.</text>
</comment>
<evidence type="ECO:0000313" key="2">
    <source>
        <dbReference type="EMBL" id="KAJ1255682.1"/>
    </source>
</evidence>
<feature type="compositionally biased region" description="Polar residues" evidence="1">
    <location>
        <begin position="71"/>
        <end position="81"/>
    </location>
</feature>
<keyword evidence="3" id="KW-1185">Reference proteome</keyword>
<accession>A0A9W7XBV1</accession>
<reference evidence="2 3" key="1">
    <citation type="submission" date="2022-10" db="EMBL/GenBank/DDBJ databases">
        <title>WGS assembly of Paspalum vaginatum 540-79.</title>
        <authorList>
            <person name="Sun G."/>
            <person name="Wase N."/>
            <person name="Shu S."/>
            <person name="Jenkins J."/>
            <person name="Zhou B."/>
            <person name="Torres-Rodriguez J."/>
            <person name="Chen C."/>
            <person name="Sandor L."/>
            <person name="Plott C."/>
            <person name="Yoshinga Y."/>
            <person name="Daum C."/>
            <person name="Qi P."/>
            <person name="Barry K."/>
            <person name="Lipzen A."/>
            <person name="Berry L."/>
            <person name="Pedersen C."/>
            <person name="Gottilla T."/>
            <person name="Foltz A."/>
            <person name="Yu H."/>
            <person name="O'Malley R."/>
            <person name="Zhang C."/>
            <person name="Devos K."/>
            <person name="Sigmon B."/>
            <person name="Yu B."/>
            <person name="Obata T."/>
            <person name="Schmutz J."/>
            <person name="Schnable J."/>
        </authorList>
    </citation>
    <scope>NUCLEOTIDE SEQUENCE [LARGE SCALE GENOMIC DNA]</scope>
    <source>
        <strain evidence="3">cv. 540-79</strain>
    </source>
</reference>
<feature type="compositionally biased region" description="Low complexity" evidence="1">
    <location>
        <begin position="113"/>
        <end position="122"/>
    </location>
</feature>
<organism evidence="2 3">
    <name type="scientific">Paspalum vaginatum</name>
    <name type="common">seashore paspalum</name>
    <dbReference type="NCBI Taxonomy" id="158149"/>
    <lineage>
        <taxon>Eukaryota</taxon>
        <taxon>Viridiplantae</taxon>
        <taxon>Streptophyta</taxon>
        <taxon>Embryophyta</taxon>
        <taxon>Tracheophyta</taxon>
        <taxon>Spermatophyta</taxon>
        <taxon>Magnoliopsida</taxon>
        <taxon>Liliopsida</taxon>
        <taxon>Poales</taxon>
        <taxon>Poaceae</taxon>
        <taxon>PACMAD clade</taxon>
        <taxon>Panicoideae</taxon>
        <taxon>Andropogonodae</taxon>
        <taxon>Paspaleae</taxon>
        <taxon>Paspalinae</taxon>
        <taxon>Paspalum</taxon>
    </lineage>
</organism>
<evidence type="ECO:0000256" key="1">
    <source>
        <dbReference type="SAM" id="MobiDB-lite"/>
    </source>
</evidence>
<dbReference type="Proteomes" id="UP001164776">
    <property type="component" value="Unassembled WGS sequence"/>
</dbReference>
<feature type="region of interest" description="Disordered" evidence="1">
    <location>
        <begin position="1"/>
        <end position="81"/>
    </location>
</feature>
<dbReference type="EMBL" id="MU629657">
    <property type="protein sequence ID" value="KAJ1255682.1"/>
    <property type="molecule type" value="Genomic_DNA"/>
</dbReference>
<feature type="compositionally biased region" description="Low complexity" evidence="1">
    <location>
        <begin position="23"/>
        <end position="49"/>
    </location>
</feature>